<dbReference type="PANTHER" id="PTHR21145">
    <property type="entry name" value="CHORISMATE MUTASE"/>
    <property type="match status" value="1"/>
</dbReference>
<evidence type="ECO:0000256" key="3">
    <source>
        <dbReference type="ARBA" id="ARBA00004817"/>
    </source>
</evidence>
<evidence type="ECO:0000256" key="6">
    <source>
        <dbReference type="ARBA" id="ARBA00022605"/>
    </source>
</evidence>
<dbReference type="AlphaFoldDB" id="A0A2P6PY79"/>
<dbReference type="EC" id="5.4.99.5" evidence="4"/>
<accession>A0A2P6PY79</accession>
<dbReference type="GO" id="GO:1901747">
    <property type="term" value="P:prephenate(2-) biosynthetic process"/>
    <property type="evidence" value="ECO:0007669"/>
    <property type="project" value="EnsemblPlants"/>
</dbReference>
<dbReference type="PANTHER" id="PTHR21145:SF12">
    <property type="entry name" value="CHORISMATE MUTASE"/>
    <property type="match status" value="1"/>
</dbReference>
<feature type="domain" description="Chorismate mutase" evidence="9">
    <location>
        <begin position="213"/>
        <end position="330"/>
    </location>
</feature>
<dbReference type="GO" id="GO:0008652">
    <property type="term" value="P:amino acid biosynthetic process"/>
    <property type="evidence" value="ECO:0007669"/>
    <property type="project" value="UniProtKB-KW"/>
</dbReference>
<dbReference type="InterPro" id="IPR036263">
    <property type="entry name" value="Chorismate_II_sf"/>
</dbReference>
<gene>
    <name evidence="10" type="ORF">RchiOBHm_Chr6g0299441</name>
</gene>
<keyword evidence="7" id="KW-0057">Aromatic amino acid biosynthesis</keyword>
<comment type="pathway">
    <text evidence="3">Metabolic intermediate biosynthesis; prephenate biosynthesis; prephenate from chorismate: step 1/1.</text>
</comment>
<keyword evidence="8 10" id="KW-0413">Isomerase</keyword>
<dbReference type="UniPathway" id="UPA00120">
    <property type="reaction ID" value="UER00203"/>
</dbReference>
<dbReference type="Proteomes" id="UP000238479">
    <property type="component" value="Chromosome 6"/>
</dbReference>
<dbReference type="Pfam" id="PF01817">
    <property type="entry name" value="CM_2"/>
    <property type="match status" value="1"/>
</dbReference>
<organism evidence="10 11">
    <name type="scientific">Rosa chinensis</name>
    <name type="common">China rose</name>
    <dbReference type="NCBI Taxonomy" id="74649"/>
    <lineage>
        <taxon>Eukaryota</taxon>
        <taxon>Viridiplantae</taxon>
        <taxon>Streptophyta</taxon>
        <taxon>Embryophyta</taxon>
        <taxon>Tracheophyta</taxon>
        <taxon>Spermatophyta</taxon>
        <taxon>Magnoliopsida</taxon>
        <taxon>eudicotyledons</taxon>
        <taxon>Gunneridae</taxon>
        <taxon>Pentapetalae</taxon>
        <taxon>rosids</taxon>
        <taxon>fabids</taxon>
        <taxon>Rosales</taxon>
        <taxon>Rosaceae</taxon>
        <taxon>Rosoideae</taxon>
        <taxon>Rosoideae incertae sedis</taxon>
        <taxon>Rosa</taxon>
    </lineage>
</organism>
<evidence type="ECO:0000256" key="1">
    <source>
        <dbReference type="ARBA" id="ARBA00000824"/>
    </source>
</evidence>
<dbReference type="Gene3D" id="1.10.590.10">
    <property type="entry name" value="Chorismate mutase, AroQ class superfamily, eukaryotic"/>
    <property type="match status" value="1"/>
</dbReference>
<dbReference type="InterPro" id="IPR037039">
    <property type="entry name" value="CM_AroQ_sf_eucaryotic"/>
</dbReference>
<comment type="catalytic activity">
    <reaction evidence="1">
        <text>chorismate = prephenate</text>
        <dbReference type="Rhea" id="RHEA:13897"/>
        <dbReference type="ChEBI" id="CHEBI:29748"/>
        <dbReference type="ChEBI" id="CHEBI:29934"/>
        <dbReference type="EC" id="5.4.99.5"/>
    </reaction>
</comment>
<keyword evidence="11" id="KW-1185">Reference proteome</keyword>
<dbReference type="OrthoDB" id="191918at2759"/>
<protein>
    <recommendedName>
        <fullName evidence="4">chorismate mutase</fullName>
        <ecNumber evidence="4">5.4.99.5</ecNumber>
    </recommendedName>
</protein>
<dbReference type="NCBIfam" id="TIGR01802">
    <property type="entry name" value="CM_pl-yst"/>
    <property type="match status" value="1"/>
</dbReference>
<proteinExistence type="predicted"/>
<dbReference type="GO" id="GO:0042803">
    <property type="term" value="F:protein homodimerization activity"/>
    <property type="evidence" value="ECO:0007669"/>
    <property type="project" value="EnsemblPlants"/>
</dbReference>
<dbReference type="GO" id="GO:0005737">
    <property type="term" value="C:cytoplasm"/>
    <property type="evidence" value="ECO:0007669"/>
    <property type="project" value="UniProtKB-SubCell"/>
</dbReference>
<evidence type="ECO:0000259" key="9">
    <source>
        <dbReference type="Pfam" id="PF01817"/>
    </source>
</evidence>
<evidence type="ECO:0000256" key="8">
    <source>
        <dbReference type="ARBA" id="ARBA00023235"/>
    </source>
</evidence>
<comment type="subcellular location">
    <subcellularLocation>
        <location evidence="2">Cytoplasm</location>
    </subcellularLocation>
</comment>
<dbReference type="GO" id="GO:0004106">
    <property type="term" value="F:chorismate mutase activity"/>
    <property type="evidence" value="ECO:0007669"/>
    <property type="project" value="UniProtKB-EC"/>
</dbReference>
<dbReference type="InterPro" id="IPR002701">
    <property type="entry name" value="CM_II_prokaryot"/>
</dbReference>
<dbReference type="InterPro" id="IPR008238">
    <property type="entry name" value="Chorismate_mutase_AroQ_euk"/>
</dbReference>
<sequence>MPVLGTFLSSINAIACHNLLLIPVRYKLIKVTIFSNRKQINCSLSLSLSLSLLPVSRSTISDTPIPSCSRRILNMAEAPKPNSASKNESLTLEKVRQGLISQEDTIVFRLIERAAFPLNSPTYHHKISSSPSLFNFIVKSTEALQSQAGRYEIPEELPFFPENLPPSLLPPPADPPVLHPAAASINLNKKILDIYLKQLLPLFAEPGDDGNYAATASSDLDCLQAISRRIHYGFYVAEVKFRDAPQDYEPAIRAQDREGLMKLLTFTNVEEQVKKRVEKKAVIFGQEVSLDNNTNSVKQNGTVNGKYKVDPSLVSRLYGEWVMPLTKDVQVEYLLRRLD</sequence>
<keyword evidence="5" id="KW-0963">Cytoplasm</keyword>
<evidence type="ECO:0000313" key="11">
    <source>
        <dbReference type="Proteomes" id="UP000238479"/>
    </source>
</evidence>
<keyword evidence="6" id="KW-0028">Amino-acid biosynthesis</keyword>
<dbReference type="SUPFAM" id="SSF48600">
    <property type="entry name" value="Chorismate mutase II"/>
    <property type="match status" value="1"/>
</dbReference>
<dbReference type="GO" id="GO:0046417">
    <property type="term" value="P:chorismate metabolic process"/>
    <property type="evidence" value="ECO:0007669"/>
    <property type="project" value="InterPro"/>
</dbReference>
<evidence type="ECO:0000313" key="10">
    <source>
        <dbReference type="EMBL" id="PRQ26888.1"/>
    </source>
</evidence>
<dbReference type="PROSITE" id="PS51169">
    <property type="entry name" value="CHORISMATE_MUT_3"/>
    <property type="match status" value="1"/>
</dbReference>
<dbReference type="STRING" id="74649.A0A2P6PY79"/>
<reference evidence="10 11" key="1">
    <citation type="journal article" date="2018" name="Nat. Genet.">
        <title>The Rosa genome provides new insights in the design of modern roses.</title>
        <authorList>
            <person name="Bendahmane M."/>
        </authorList>
    </citation>
    <scope>NUCLEOTIDE SEQUENCE [LARGE SCALE GENOMIC DNA]</scope>
    <source>
        <strain evidence="11">cv. Old Blush</strain>
    </source>
</reference>
<evidence type="ECO:0000256" key="5">
    <source>
        <dbReference type="ARBA" id="ARBA00022490"/>
    </source>
</evidence>
<dbReference type="GO" id="GO:0009073">
    <property type="term" value="P:aromatic amino acid family biosynthetic process"/>
    <property type="evidence" value="ECO:0007669"/>
    <property type="project" value="UniProtKB-KW"/>
</dbReference>
<dbReference type="OMA" id="NAIACHN"/>
<dbReference type="EMBL" id="PDCK01000044">
    <property type="protein sequence ID" value="PRQ26888.1"/>
    <property type="molecule type" value="Genomic_DNA"/>
</dbReference>
<evidence type="ECO:0000256" key="7">
    <source>
        <dbReference type="ARBA" id="ARBA00023141"/>
    </source>
</evidence>
<evidence type="ECO:0000256" key="2">
    <source>
        <dbReference type="ARBA" id="ARBA00004496"/>
    </source>
</evidence>
<dbReference type="Gramene" id="PRQ26888">
    <property type="protein sequence ID" value="PRQ26888"/>
    <property type="gene ID" value="RchiOBHm_Chr6g0299441"/>
</dbReference>
<name>A0A2P6PY79_ROSCH</name>
<evidence type="ECO:0000256" key="4">
    <source>
        <dbReference type="ARBA" id="ARBA00012404"/>
    </source>
</evidence>
<comment type="caution">
    <text evidence="10">The sequence shown here is derived from an EMBL/GenBank/DDBJ whole genome shotgun (WGS) entry which is preliminary data.</text>
</comment>